<feature type="chain" id="PRO_5015349452" evidence="2">
    <location>
        <begin position="16"/>
        <end position="107"/>
    </location>
</feature>
<dbReference type="OrthoDB" id="1712901at2759"/>
<name>A0A2R6R6I3_ACTCC</name>
<reference evidence="4" key="2">
    <citation type="journal article" date="2018" name="BMC Genomics">
        <title>A manually annotated Actinidia chinensis var. chinensis (kiwifruit) genome highlights the challenges associated with draft genomes and gene prediction in plants.</title>
        <authorList>
            <person name="Pilkington S.M."/>
            <person name="Crowhurst R."/>
            <person name="Hilario E."/>
            <person name="Nardozza S."/>
            <person name="Fraser L."/>
            <person name="Peng Y."/>
            <person name="Gunaseelan K."/>
            <person name="Simpson R."/>
            <person name="Tahir J."/>
            <person name="Deroles S.C."/>
            <person name="Templeton K."/>
            <person name="Luo Z."/>
            <person name="Davy M."/>
            <person name="Cheng C."/>
            <person name="McNeilage M."/>
            <person name="Scaglione D."/>
            <person name="Liu Y."/>
            <person name="Zhang Q."/>
            <person name="Datson P."/>
            <person name="De Silva N."/>
            <person name="Gardiner S.E."/>
            <person name="Bassett H."/>
            <person name="Chagne D."/>
            <person name="McCallum J."/>
            <person name="Dzierzon H."/>
            <person name="Deng C."/>
            <person name="Wang Y.Y."/>
            <person name="Barron L."/>
            <person name="Manako K."/>
            <person name="Bowen J."/>
            <person name="Foster T.M."/>
            <person name="Erridge Z.A."/>
            <person name="Tiffin H."/>
            <person name="Waite C.N."/>
            <person name="Davies K.M."/>
            <person name="Grierson E.P."/>
            <person name="Laing W.A."/>
            <person name="Kirk R."/>
            <person name="Chen X."/>
            <person name="Wood M."/>
            <person name="Montefiori M."/>
            <person name="Brummell D.A."/>
            <person name="Schwinn K.E."/>
            <person name="Catanach A."/>
            <person name="Fullerton C."/>
            <person name="Li D."/>
            <person name="Meiyalaghan S."/>
            <person name="Nieuwenhuizen N."/>
            <person name="Read N."/>
            <person name="Prakash R."/>
            <person name="Hunter D."/>
            <person name="Zhang H."/>
            <person name="McKenzie M."/>
            <person name="Knabel M."/>
            <person name="Harris A."/>
            <person name="Allan A.C."/>
            <person name="Gleave A."/>
            <person name="Chen A."/>
            <person name="Janssen B.J."/>
            <person name="Plunkett B."/>
            <person name="Ampomah-Dwamena C."/>
            <person name="Voogd C."/>
            <person name="Leif D."/>
            <person name="Lafferty D."/>
            <person name="Souleyre E.J.F."/>
            <person name="Varkonyi-Gasic E."/>
            <person name="Gambi F."/>
            <person name="Hanley J."/>
            <person name="Yao J.L."/>
            <person name="Cheung J."/>
            <person name="David K.M."/>
            <person name="Warren B."/>
            <person name="Marsh K."/>
            <person name="Snowden K.C."/>
            <person name="Lin-Wang K."/>
            <person name="Brian L."/>
            <person name="Martinez-Sanchez M."/>
            <person name="Wang M."/>
            <person name="Ileperuma N."/>
            <person name="Macnee N."/>
            <person name="Campin R."/>
            <person name="McAtee P."/>
            <person name="Drummond R.S.M."/>
            <person name="Espley R.V."/>
            <person name="Ireland H.S."/>
            <person name="Wu R."/>
            <person name="Atkinson R.G."/>
            <person name="Karunairetnam S."/>
            <person name="Bulley S."/>
            <person name="Chunkath S."/>
            <person name="Hanley Z."/>
            <person name="Storey R."/>
            <person name="Thrimawithana A.H."/>
            <person name="Thomson S."/>
            <person name="David C."/>
            <person name="Testolin R."/>
            <person name="Huang H."/>
            <person name="Hellens R.P."/>
            <person name="Schaffer R.J."/>
        </authorList>
    </citation>
    <scope>NUCLEOTIDE SEQUENCE [LARGE SCALE GENOMIC DNA]</scope>
    <source>
        <strain evidence="4">cv. Red5</strain>
    </source>
</reference>
<dbReference type="EMBL" id="NKQK01000009">
    <property type="protein sequence ID" value="PSS21595.1"/>
    <property type="molecule type" value="Genomic_DNA"/>
</dbReference>
<comment type="caution">
    <text evidence="3">The sequence shown here is derived from an EMBL/GenBank/DDBJ whole genome shotgun (WGS) entry which is preliminary data.</text>
</comment>
<feature type="signal peptide" evidence="2">
    <location>
        <begin position="1"/>
        <end position="15"/>
    </location>
</feature>
<keyword evidence="4" id="KW-1185">Reference proteome</keyword>
<reference evidence="3 4" key="1">
    <citation type="submission" date="2017-07" db="EMBL/GenBank/DDBJ databases">
        <title>An improved, manually edited Actinidia chinensis var. chinensis (kiwifruit) genome highlights the challenges associated with draft genomes and gene prediction in plants.</title>
        <authorList>
            <person name="Pilkington S."/>
            <person name="Crowhurst R."/>
            <person name="Hilario E."/>
            <person name="Nardozza S."/>
            <person name="Fraser L."/>
            <person name="Peng Y."/>
            <person name="Gunaseelan K."/>
            <person name="Simpson R."/>
            <person name="Tahir J."/>
            <person name="Deroles S."/>
            <person name="Templeton K."/>
            <person name="Luo Z."/>
            <person name="Davy M."/>
            <person name="Cheng C."/>
            <person name="Mcneilage M."/>
            <person name="Scaglione D."/>
            <person name="Liu Y."/>
            <person name="Zhang Q."/>
            <person name="Datson P."/>
            <person name="De Silva N."/>
            <person name="Gardiner S."/>
            <person name="Bassett H."/>
            <person name="Chagne D."/>
            <person name="Mccallum J."/>
            <person name="Dzierzon H."/>
            <person name="Deng C."/>
            <person name="Wang Y.-Y."/>
            <person name="Barron N."/>
            <person name="Manako K."/>
            <person name="Bowen J."/>
            <person name="Foster T."/>
            <person name="Erridge Z."/>
            <person name="Tiffin H."/>
            <person name="Waite C."/>
            <person name="Davies K."/>
            <person name="Grierson E."/>
            <person name="Laing W."/>
            <person name="Kirk R."/>
            <person name="Chen X."/>
            <person name="Wood M."/>
            <person name="Montefiori M."/>
            <person name="Brummell D."/>
            <person name="Schwinn K."/>
            <person name="Catanach A."/>
            <person name="Fullerton C."/>
            <person name="Li D."/>
            <person name="Meiyalaghan S."/>
            <person name="Nieuwenhuizen N."/>
            <person name="Read N."/>
            <person name="Prakash R."/>
            <person name="Hunter D."/>
            <person name="Zhang H."/>
            <person name="Mckenzie M."/>
            <person name="Knabel M."/>
            <person name="Harris A."/>
            <person name="Allan A."/>
            <person name="Chen A."/>
            <person name="Janssen B."/>
            <person name="Plunkett B."/>
            <person name="Dwamena C."/>
            <person name="Voogd C."/>
            <person name="Leif D."/>
            <person name="Lafferty D."/>
            <person name="Souleyre E."/>
            <person name="Varkonyi-Gasic E."/>
            <person name="Gambi F."/>
            <person name="Hanley J."/>
            <person name="Yao J.-L."/>
            <person name="Cheung J."/>
            <person name="David K."/>
            <person name="Warren B."/>
            <person name="Marsh K."/>
            <person name="Snowden K."/>
            <person name="Lin-Wang K."/>
            <person name="Brian L."/>
            <person name="Martinez-Sanchez M."/>
            <person name="Wang M."/>
            <person name="Ileperuma N."/>
            <person name="Macnee N."/>
            <person name="Campin R."/>
            <person name="Mcatee P."/>
            <person name="Drummond R."/>
            <person name="Espley R."/>
            <person name="Ireland H."/>
            <person name="Wu R."/>
            <person name="Atkinson R."/>
            <person name="Karunairetnam S."/>
            <person name="Bulley S."/>
            <person name="Chunkath S."/>
            <person name="Hanley Z."/>
            <person name="Storey R."/>
            <person name="Thrimawithana A."/>
            <person name="Thomson S."/>
            <person name="David C."/>
            <person name="Testolin R."/>
        </authorList>
    </citation>
    <scope>NUCLEOTIDE SEQUENCE [LARGE SCALE GENOMIC DNA]</scope>
    <source>
        <strain evidence="4">cv. Red5</strain>
        <tissue evidence="3">Young leaf</tissue>
    </source>
</reference>
<protein>
    <submittedName>
        <fullName evidence="3">Tetraspanin-19 like</fullName>
    </submittedName>
</protein>
<dbReference type="OMA" id="NNDAWIR"/>
<gene>
    <name evidence="3" type="ORF">CEY00_Acc10644</name>
</gene>
<dbReference type="Gramene" id="PSS21595">
    <property type="protein sequence ID" value="PSS21595"/>
    <property type="gene ID" value="CEY00_Acc10644"/>
</dbReference>
<keyword evidence="1" id="KW-0472">Membrane</keyword>
<dbReference type="InParanoid" id="A0A2R6R6I3"/>
<dbReference type="AlphaFoldDB" id="A0A2R6R6I3"/>
<evidence type="ECO:0000256" key="2">
    <source>
        <dbReference type="SAM" id="SignalP"/>
    </source>
</evidence>
<organism evidence="3 4">
    <name type="scientific">Actinidia chinensis var. chinensis</name>
    <name type="common">Chinese soft-hair kiwi</name>
    <dbReference type="NCBI Taxonomy" id="1590841"/>
    <lineage>
        <taxon>Eukaryota</taxon>
        <taxon>Viridiplantae</taxon>
        <taxon>Streptophyta</taxon>
        <taxon>Embryophyta</taxon>
        <taxon>Tracheophyta</taxon>
        <taxon>Spermatophyta</taxon>
        <taxon>Magnoliopsida</taxon>
        <taxon>eudicotyledons</taxon>
        <taxon>Gunneridae</taxon>
        <taxon>Pentapetalae</taxon>
        <taxon>asterids</taxon>
        <taxon>Ericales</taxon>
        <taxon>Actinidiaceae</taxon>
        <taxon>Actinidia</taxon>
    </lineage>
</organism>
<dbReference type="STRING" id="1590841.A0A2R6R6I3"/>
<sequence>MGVIFLLLMAEAVLAADITLNSEWEKDLPEDPTGKLDDIKEFVENNFELCQWYILSFVSAQGFSILLAAVLRGLITKHLATNYDSDEDDDFAAQKFPFLVYPRKPFP</sequence>
<keyword evidence="2" id="KW-0732">Signal</keyword>
<keyword evidence="1" id="KW-0812">Transmembrane</keyword>
<dbReference type="Proteomes" id="UP000241394">
    <property type="component" value="Chromosome LG9"/>
</dbReference>
<evidence type="ECO:0000313" key="3">
    <source>
        <dbReference type="EMBL" id="PSS21595.1"/>
    </source>
</evidence>
<evidence type="ECO:0000256" key="1">
    <source>
        <dbReference type="SAM" id="Phobius"/>
    </source>
</evidence>
<evidence type="ECO:0000313" key="4">
    <source>
        <dbReference type="Proteomes" id="UP000241394"/>
    </source>
</evidence>
<feature type="transmembrane region" description="Helical" evidence="1">
    <location>
        <begin position="52"/>
        <end position="75"/>
    </location>
</feature>
<keyword evidence="1" id="KW-1133">Transmembrane helix</keyword>
<accession>A0A2R6R6I3</accession>
<proteinExistence type="predicted"/>